<dbReference type="RefSeq" id="WP_260593439.1">
    <property type="nucleotide sequence ID" value="NZ_CP104003.1"/>
</dbReference>
<gene>
    <name evidence="1" type="ORF">N0B31_20155</name>
</gene>
<protein>
    <submittedName>
        <fullName evidence="1">Uncharacterized protein</fullName>
    </submittedName>
</protein>
<name>A0A9E7R2B4_9EURY</name>
<evidence type="ECO:0000313" key="1">
    <source>
        <dbReference type="EMBL" id="UWM54419.1"/>
    </source>
</evidence>
<dbReference type="SUPFAM" id="SSF56281">
    <property type="entry name" value="Metallo-hydrolase/oxidoreductase"/>
    <property type="match status" value="1"/>
</dbReference>
<evidence type="ECO:0000313" key="2">
    <source>
        <dbReference type="Proteomes" id="UP001057580"/>
    </source>
</evidence>
<dbReference type="InterPro" id="IPR036866">
    <property type="entry name" value="RibonucZ/Hydroxyglut_hydro"/>
</dbReference>
<dbReference type="KEGG" id="ssai:N0B31_20155"/>
<organism evidence="1 2">
    <name type="scientific">Salinirubellus salinus</name>
    <dbReference type="NCBI Taxonomy" id="1364945"/>
    <lineage>
        <taxon>Archaea</taxon>
        <taxon>Methanobacteriati</taxon>
        <taxon>Methanobacteriota</taxon>
        <taxon>Stenosarchaea group</taxon>
        <taxon>Halobacteria</taxon>
        <taxon>Halobacteriales</taxon>
        <taxon>Natronomonadaceae</taxon>
        <taxon>Salinirubellus</taxon>
    </lineage>
</organism>
<sequence>MSETPAIELPDGVYWVDQCYEMTERHHHISPYLVDAPEGYVLVETGAIEHQDVLRERIGEVVGDAGVAAAVFSHYDLPHVANARAFREGWDFDLYTSFSGTSASPEALGMGPSTGVMHDETREICGRTLSFPWPPLVDAAHSMWVYDHGSKTMFVADMGHYHWPGDCRVVCRSVDDLPSVDDIRAYNEDALPFVKYLDAEKMRGAFEELVDTYDVEVWAPVHGNPIVGASTIDAYLDRAVEAIAETAAASAP</sequence>
<keyword evidence="2" id="KW-1185">Reference proteome</keyword>
<reference evidence="1" key="1">
    <citation type="submission" date="2022-09" db="EMBL/GenBank/DDBJ databases">
        <title>Diverse halophilic archaea isolated from saline environments.</title>
        <authorList>
            <person name="Cui H.-L."/>
        </authorList>
    </citation>
    <scope>NUCLEOTIDE SEQUENCE</scope>
    <source>
        <strain evidence="1">ZS-35-S2</strain>
    </source>
</reference>
<dbReference type="AlphaFoldDB" id="A0A9E7R2B4"/>
<accession>A0A9E7R2B4</accession>
<dbReference type="GeneID" id="74944787"/>
<dbReference type="EMBL" id="CP104003">
    <property type="protein sequence ID" value="UWM54419.1"/>
    <property type="molecule type" value="Genomic_DNA"/>
</dbReference>
<proteinExistence type="predicted"/>
<dbReference type="Gene3D" id="3.60.15.10">
    <property type="entry name" value="Ribonuclease Z/Hydroxyacylglutathione hydrolase-like"/>
    <property type="match status" value="1"/>
</dbReference>
<dbReference type="Proteomes" id="UP001057580">
    <property type="component" value="Chromosome"/>
</dbReference>